<dbReference type="PANTHER" id="PTHR34139:SF1">
    <property type="entry name" value="RNASE MJ1380-RELATED"/>
    <property type="match status" value="1"/>
</dbReference>
<proteinExistence type="predicted"/>
<keyword evidence="5" id="KW-0378">Hydrolase</keyword>
<dbReference type="AlphaFoldDB" id="A0A937CKS9"/>
<dbReference type="GO" id="GO:0000166">
    <property type="term" value="F:nucleotide binding"/>
    <property type="evidence" value="ECO:0007669"/>
    <property type="project" value="UniProtKB-KW"/>
</dbReference>
<dbReference type="InterPro" id="IPR051813">
    <property type="entry name" value="HepT_RNase_toxin"/>
</dbReference>
<evidence type="ECO:0000256" key="5">
    <source>
        <dbReference type="ARBA" id="ARBA00022801"/>
    </source>
</evidence>
<evidence type="ECO:0000256" key="2">
    <source>
        <dbReference type="ARBA" id="ARBA00022649"/>
    </source>
</evidence>
<dbReference type="RefSeq" id="WP_201652305.1">
    <property type="nucleotide sequence ID" value="NZ_JAEQNC010000001.1"/>
</dbReference>
<name>A0A937CKS9_9HYPH</name>
<dbReference type="Pfam" id="PF01934">
    <property type="entry name" value="HepT-like"/>
    <property type="match status" value="1"/>
</dbReference>
<reference evidence="6" key="1">
    <citation type="submission" date="2021-01" db="EMBL/GenBank/DDBJ databases">
        <title>Rhizobium sp. strain KVB221 16S ribosomal RNA gene Genome sequencing and assembly.</title>
        <authorList>
            <person name="Kang M."/>
        </authorList>
    </citation>
    <scope>NUCLEOTIDE SEQUENCE</scope>
    <source>
        <strain evidence="6">KVB221</strain>
    </source>
</reference>
<dbReference type="GO" id="GO:0016787">
    <property type="term" value="F:hydrolase activity"/>
    <property type="evidence" value="ECO:0007669"/>
    <property type="project" value="UniProtKB-KW"/>
</dbReference>
<dbReference type="GO" id="GO:0110001">
    <property type="term" value="C:toxin-antitoxin complex"/>
    <property type="evidence" value="ECO:0007669"/>
    <property type="project" value="InterPro"/>
</dbReference>
<accession>A0A937CKS9</accession>
<dbReference type="PANTHER" id="PTHR34139">
    <property type="entry name" value="UPF0331 PROTEIN MJ0127"/>
    <property type="match status" value="1"/>
</dbReference>
<evidence type="ECO:0000256" key="4">
    <source>
        <dbReference type="ARBA" id="ARBA00022741"/>
    </source>
</evidence>
<comment type="caution">
    <text evidence="6">The sequence shown here is derived from an EMBL/GenBank/DDBJ whole genome shotgun (WGS) entry which is preliminary data.</text>
</comment>
<organism evidence="6 7">
    <name type="scientific">Rhizobium setariae</name>
    <dbReference type="NCBI Taxonomy" id="2801340"/>
    <lineage>
        <taxon>Bacteria</taxon>
        <taxon>Pseudomonadati</taxon>
        <taxon>Pseudomonadota</taxon>
        <taxon>Alphaproteobacteria</taxon>
        <taxon>Hyphomicrobiales</taxon>
        <taxon>Rhizobiaceae</taxon>
        <taxon>Rhizobium/Agrobacterium group</taxon>
        <taxon>Rhizobium</taxon>
    </lineage>
</organism>
<evidence type="ECO:0000313" key="6">
    <source>
        <dbReference type="EMBL" id="MBL0370806.1"/>
    </source>
</evidence>
<evidence type="ECO:0000256" key="3">
    <source>
        <dbReference type="ARBA" id="ARBA00022722"/>
    </source>
</evidence>
<evidence type="ECO:0000256" key="1">
    <source>
        <dbReference type="ARBA" id="ARBA00022553"/>
    </source>
</evidence>
<dbReference type="GO" id="GO:0004540">
    <property type="term" value="F:RNA nuclease activity"/>
    <property type="evidence" value="ECO:0007669"/>
    <property type="project" value="InterPro"/>
</dbReference>
<dbReference type="InterPro" id="IPR008201">
    <property type="entry name" value="HepT-like"/>
</dbReference>
<dbReference type="Proteomes" id="UP000633219">
    <property type="component" value="Unassembled WGS sequence"/>
</dbReference>
<gene>
    <name evidence="6" type="ORF">JJB09_02080</name>
</gene>
<protein>
    <submittedName>
        <fullName evidence="6">DUF86 domain-containing protein</fullName>
    </submittedName>
</protein>
<dbReference type="EMBL" id="JAEQNC010000001">
    <property type="protein sequence ID" value="MBL0370806.1"/>
    <property type="molecule type" value="Genomic_DNA"/>
</dbReference>
<keyword evidence="7" id="KW-1185">Reference proteome</keyword>
<keyword evidence="4" id="KW-0547">Nucleotide-binding</keyword>
<keyword evidence="3" id="KW-0540">Nuclease</keyword>
<keyword evidence="2" id="KW-1277">Toxin-antitoxin system</keyword>
<evidence type="ECO:0000313" key="7">
    <source>
        <dbReference type="Proteomes" id="UP000633219"/>
    </source>
</evidence>
<sequence>MIARRPDAVIQEMSDAIAGILAATDGKTFADYQGNWLLQRATERALEIISEASRHLPDALLAQAREIPWKQIRGIGNILRHQYHSVADEIIWAVITEHIRPLKLAMERIKSQTA</sequence>
<keyword evidence="1" id="KW-0597">Phosphoprotein</keyword>